<dbReference type="PANTHER" id="PTHR30302">
    <property type="entry name" value="HYDROGENASE 1 MATURATION PROTEASE"/>
    <property type="match status" value="1"/>
</dbReference>
<reference evidence="5 6" key="1">
    <citation type="submission" date="2019-03" db="EMBL/GenBank/DDBJ databases">
        <title>Subsurface microbial communities from deep shales in Ohio and West Virginia, USA.</title>
        <authorList>
            <person name="Wrighton K."/>
        </authorList>
    </citation>
    <scope>NUCLEOTIDE SEQUENCE [LARGE SCALE GENOMIC DNA]</scope>
    <source>
        <strain evidence="5 6">MSL 6dP</strain>
    </source>
</reference>
<comment type="caution">
    <text evidence="5">The sequence shown here is derived from an EMBL/GenBank/DDBJ whole genome shotgun (WGS) entry which is preliminary data.</text>
</comment>
<evidence type="ECO:0000256" key="3">
    <source>
        <dbReference type="ARBA" id="ARBA00022750"/>
    </source>
</evidence>
<protein>
    <submittedName>
        <fullName evidence="5">Hydrogenase maturation protease</fullName>
    </submittedName>
</protein>
<keyword evidence="3" id="KW-0064">Aspartyl protease</keyword>
<keyword evidence="4" id="KW-0378">Hydrolase</keyword>
<dbReference type="STRING" id="926561.GCA_000379025_01426"/>
<dbReference type="InterPro" id="IPR023430">
    <property type="entry name" value="Pept_HybD-like_dom_sf"/>
</dbReference>
<organism evidence="5 6">
    <name type="scientific">Orenia marismortui</name>
    <dbReference type="NCBI Taxonomy" id="46469"/>
    <lineage>
        <taxon>Bacteria</taxon>
        <taxon>Bacillati</taxon>
        <taxon>Bacillota</taxon>
        <taxon>Clostridia</taxon>
        <taxon>Halanaerobiales</taxon>
        <taxon>Halobacteroidaceae</taxon>
        <taxon>Orenia</taxon>
    </lineage>
</organism>
<gene>
    <name evidence="5" type="ORF">C7959_107111</name>
</gene>
<dbReference type="GO" id="GO:0016485">
    <property type="term" value="P:protein processing"/>
    <property type="evidence" value="ECO:0007669"/>
    <property type="project" value="TreeGrafter"/>
</dbReference>
<dbReference type="Proteomes" id="UP000295832">
    <property type="component" value="Unassembled WGS sequence"/>
</dbReference>
<dbReference type="NCBIfam" id="TIGR00072">
    <property type="entry name" value="hydrog_prot"/>
    <property type="match status" value="1"/>
</dbReference>
<keyword evidence="6" id="KW-1185">Reference proteome</keyword>
<evidence type="ECO:0000313" key="6">
    <source>
        <dbReference type="Proteomes" id="UP000295832"/>
    </source>
</evidence>
<dbReference type="PRINTS" id="PR00446">
    <property type="entry name" value="HYDRGNUPTAKE"/>
</dbReference>
<dbReference type="Gene3D" id="3.40.50.1450">
    <property type="entry name" value="HybD-like"/>
    <property type="match status" value="1"/>
</dbReference>
<proteinExistence type="inferred from homology"/>
<dbReference type="GO" id="GO:0008047">
    <property type="term" value="F:enzyme activator activity"/>
    <property type="evidence" value="ECO:0007669"/>
    <property type="project" value="InterPro"/>
</dbReference>
<dbReference type="GO" id="GO:0004190">
    <property type="term" value="F:aspartic-type endopeptidase activity"/>
    <property type="evidence" value="ECO:0007669"/>
    <property type="project" value="UniProtKB-KW"/>
</dbReference>
<evidence type="ECO:0000256" key="1">
    <source>
        <dbReference type="ARBA" id="ARBA00006814"/>
    </source>
</evidence>
<evidence type="ECO:0000256" key="4">
    <source>
        <dbReference type="ARBA" id="ARBA00022801"/>
    </source>
</evidence>
<dbReference type="CDD" id="cd00518">
    <property type="entry name" value="H2MP"/>
    <property type="match status" value="1"/>
</dbReference>
<keyword evidence="2 5" id="KW-0645">Protease</keyword>
<dbReference type="InterPro" id="IPR000671">
    <property type="entry name" value="Peptidase_A31"/>
</dbReference>
<sequence length="164" mass="18449">MNKIKYNILIIGLGNLIMSDDGVGIHVIKKLQQENFGERILALEVGTSPLYYLEEISKAAKVIVIDAVKGGEKPGSIYRLTEEDFKSSQNIIRDFHEYSLLNVIKLAREITGLPVNFMVYGIEPKNLNLDQKLSKIVSKSLPNLLKLRTNWADAQSSINQNFTD</sequence>
<dbReference type="SUPFAM" id="SSF53163">
    <property type="entry name" value="HybD-like"/>
    <property type="match status" value="1"/>
</dbReference>
<evidence type="ECO:0000313" key="5">
    <source>
        <dbReference type="EMBL" id="TDX52402.1"/>
    </source>
</evidence>
<dbReference type="AlphaFoldDB" id="A0A4R8HAF8"/>
<dbReference type="Pfam" id="PF01750">
    <property type="entry name" value="HycI"/>
    <property type="match status" value="1"/>
</dbReference>
<name>A0A4R8HAF8_9FIRM</name>
<accession>A0A4R8HAF8</accession>
<dbReference type="EMBL" id="SOEG01000007">
    <property type="protein sequence ID" value="TDX52402.1"/>
    <property type="molecule type" value="Genomic_DNA"/>
</dbReference>
<dbReference type="PANTHER" id="PTHR30302:SF1">
    <property type="entry name" value="HYDROGENASE 2 MATURATION PROTEASE"/>
    <property type="match status" value="1"/>
</dbReference>
<dbReference type="RefSeq" id="WP_134115924.1">
    <property type="nucleotide sequence ID" value="NZ_SOEG01000007.1"/>
</dbReference>
<evidence type="ECO:0000256" key="2">
    <source>
        <dbReference type="ARBA" id="ARBA00022670"/>
    </source>
</evidence>
<comment type="similarity">
    <text evidence="1">Belongs to the peptidase A31 family.</text>
</comment>